<sequence>MAHGGPSAPMGDAEAAILRALFTQSPVGLHVLDPDLRVVRVNMGTPAMRGVRPEDLLGRYFRDAYPVVCPDDVEGRVRRVLETGVPLIEDVVRTRPMSGDGAEHSYSVSGFRLEDPDGTVLGVALAVVDVTEREKGRARLRVLNTVRDRVGRTLDVVVTCEELVGALVPAFADVVVVEVVDDVVRGDDPPLSPLPRGTPLRRAAFGSSAGAGQPQAHPVGDVRSLPDPTPYTQALSDLRPRVLRLHAGLPWLGTDPARAEAIRASGAQTLLTVPLTLRGAVLGLISLYRTKRMEPFTEDDVEIGLQLADHTALCIDNARRYTREHSVAATVQRQLLPRRPVSHTALETAYLSTARESAAGSWYDTIPLSSARTALVVGDVAGQGIHATAGMGQLRTVIRSLSAFDLGPDELLARLDDITTHLATERASLPPADPLHREALTAACVYAVYDPLTRTCTMARAGHLAPVIVRPDGSAQIAEIPDGPRLGTAGCAPFAAAELEIPEGSVLAFTSSPVLSLHLAGGSTPLKGAPPGRGRPLQELCDEIMYTLPAGVDRGVPMLLLARTRPFPPDRVAAWPLVDDTTAVATARALVRDRLAAWGGGRGHRLQHRADRQRAGHQRHPLRQPPDAAAADQRPHADLRGPRHQSRLPAPAARAHRGRGRPGAVHHRPARRHVGHAVRGGRQDHLDRAGPPPVPGLTGPPALGGDARSGERTRSV</sequence>
<dbReference type="InterPro" id="IPR052016">
    <property type="entry name" value="Bact_Sigma-Reg"/>
</dbReference>
<evidence type="ECO:0000313" key="4">
    <source>
        <dbReference type="EMBL" id="SNT49650.1"/>
    </source>
</evidence>
<keyword evidence="5" id="KW-1185">Reference proteome</keyword>
<feature type="compositionally biased region" description="Low complexity" evidence="2">
    <location>
        <begin position="203"/>
        <end position="216"/>
    </location>
</feature>
<dbReference type="CDD" id="cd00130">
    <property type="entry name" value="PAS"/>
    <property type="match status" value="1"/>
</dbReference>
<dbReference type="SUPFAM" id="SSF55785">
    <property type="entry name" value="PYP-like sensor domain (PAS domain)"/>
    <property type="match status" value="1"/>
</dbReference>
<dbReference type="AlphaFoldDB" id="A0A239N4I0"/>
<dbReference type="InterPro" id="IPR000014">
    <property type="entry name" value="PAS"/>
</dbReference>
<evidence type="ECO:0000256" key="1">
    <source>
        <dbReference type="ARBA" id="ARBA00022801"/>
    </source>
</evidence>
<evidence type="ECO:0000256" key="2">
    <source>
        <dbReference type="SAM" id="MobiDB-lite"/>
    </source>
</evidence>
<dbReference type="InterPro" id="IPR001932">
    <property type="entry name" value="PPM-type_phosphatase-like_dom"/>
</dbReference>
<feature type="compositionally biased region" description="Low complexity" evidence="2">
    <location>
        <begin position="696"/>
        <end position="705"/>
    </location>
</feature>
<evidence type="ECO:0000313" key="5">
    <source>
        <dbReference type="Proteomes" id="UP000198280"/>
    </source>
</evidence>
<dbReference type="NCBIfam" id="TIGR00229">
    <property type="entry name" value="sensory_box"/>
    <property type="match status" value="1"/>
</dbReference>
<dbReference type="InterPro" id="IPR013656">
    <property type="entry name" value="PAS_4"/>
</dbReference>
<name>A0A239N4I0_9ACTN</name>
<dbReference type="EMBL" id="FZOF01000031">
    <property type="protein sequence ID" value="SNT49650.1"/>
    <property type="molecule type" value="Genomic_DNA"/>
</dbReference>
<dbReference type="InterPro" id="IPR035965">
    <property type="entry name" value="PAS-like_dom_sf"/>
</dbReference>
<feature type="region of interest" description="Disordered" evidence="2">
    <location>
        <begin position="600"/>
        <end position="716"/>
    </location>
</feature>
<dbReference type="Pfam" id="PF08448">
    <property type="entry name" value="PAS_4"/>
    <property type="match status" value="1"/>
</dbReference>
<gene>
    <name evidence="4" type="ORF">SAMN05216252_13125</name>
</gene>
<proteinExistence type="predicted"/>
<dbReference type="Gene3D" id="3.60.40.10">
    <property type="entry name" value="PPM-type phosphatase domain"/>
    <property type="match status" value="1"/>
</dbReference>
<dbReference type="Pfam" id="PF07228">
    <property type="entry name" value="SpoIIE"/>
    <property type="match status" value="1"/>
</dbReference>
<dbReference type="Pfam" id="PF01590">
    <property type="entry name" value="GAF"/>
    <property type="match status" value="1"/>
</dbReference>
<dbReference type="SUPFAM" id="SSF55781">
    <property type="entry name" value="GAF domain-like"/>
    <property type="match status" value="1"/>
</dbReference>
<dbReference type="Gene3D" id="3.30.450.40">
    <property type="match status" value="1"/>
</dbReference>
<dbReference type="Proteomes" id="UP000198280">
    <property type="component" value="Unassembled WGS sequence"/>
</dbReference>
<dbReference type="InterPro" id="IPR003018">
    <property type="entry name" value="GAF"/>
</dbReference>
<evidence type="ECO:0000259" key="3">
    <source>
        <dbReference type="PROSITE" id="PS50112"/>
    </source>
</evidence>
<dbReference type="PROSITE" id="PS50112">
    <property type="entry name" value="PAS"/>
    <property type="match status" value="1"/>
</dbReference>
<keyword evidence="1" id="KW-0378">Hydrolase</keyword>
<dbReference type="PANTHER" id="PTHR43156:SF2">
    <property type="entry name" value="STAGE II SPORULATION PROTEIN E"/>
    <property type="match status" value="1"/>
</dbReference>
<feature type="compositionally biased region" description="Basic residues" evidence="2">
    <location>
        <begin position="654"/>
        <end position="676"/>
    </location>
</feature>
<dbReference type="SMART" id="SM00331">
    <property type="entry name" value="PP2C_SIG"/>
    <property type="match status" value="1"/>
</dbReference>
<organism evidence="4 5">
    <name type="scientific">Actinacidiphila glaucinigra</name>
    <dbReference type="NCBI Taxonomy" id="235986"/>
    <lineage>
        <taxon>Bacteria</taxon>
        <taxon>Bacillati</taxon>
        <taxon>Actinomycetota</taxon>
        <taxon>Actinomycetes</taxon>
        <taxon>Kitasatosporales</taxon>
        <taxon>Streptomycetaceae</taxon>
        <taxon>Actinacidiphila</taxon>
    </lineage>
</organism>
<reference evidence="4 5" key="1">
    <citation type="submission" date="2017-06" db="EMBL/GenBank/DDBJ databases">
        <authorList>
            <person name="Kim H.J."/>
            <person name="Triplett B.A."/>
        </authorList>
    </citation>
    <scope>NUCLEOTIDE SEQUENCE [LARGE SCALE GENOMIC DNA]</scope>
    <source>
        <strain evidence="4 5">CGMCC 4.1858</strain>
    </source>
</reference>
<dbReference type="GO" id="GO:0016791">
    <property type="term" value="F:phosphatase activity"/>
    <property type="evidence" value="ECO:0007669"/>
    <property type="project" value="TreeGrafter"/>
</dbReference>
<dbReference type="InterPro" id="IPR029016">
    <property type="entry name" value="GAF-like_dom_sf"/>
</dbReference>
<dbReference type="InterPro" id="IPR036457">
    <property type="entry name" value="PPM-type-like_dom_sf"/>
</dbReference>
<protein>
    <submittedName>
        <fullName evidence="4">PAS domain S-box-containing protein</fullName>
    </submittedName>
</protein>
<dbReference type="Gene3D" id="3.30.450.20">
    <property type="entry name" value="PAS domain"/>
    <property type="match status" value="1"/>
</dbReference>
<dbReference type="SMART" id="SM00091">
    <property type="entry name" value="PAS"/>
    <property type="match status" value="1"/>
</dbReference>
<feature type="region of interest" description="Disordered" evidence="2">
    <location>
        <begin position="187"/>
        <end position="233"/>
    </location>
</feature>
<dbReference type="PANTHER" id="PTHR43156">
    <property type="entry name" value="STAGE II SPORULATION PROTEIN E-RELATED"/>
    <property type="match status" value="1"/>
</dbReference>
<dbReference type="SMART" id="SM00065">
    <property type="entry name" value="GAF"/>
    <property type="match status" value="1"/>
</dbReference>
<feature type="domain" description="PAS" evidence="3">
    <location>
        <begin position="14"/>
        <end position="74"/>
    </location>
</feature>
<accession>A0A239N4I0</accession>